<dbReference type="Pfam" id="PF01582">
    <property type="entry name" value="TIR"/>
    <property type="match status" value="1"/>
</dbReference>
<organism evidence="3 4">
    <name type="scientific">Castanea mollissima</name>
    <name type="common">Chinese chestnut</name>
    <dbReference type="NCBI Taxonomy" id="60419"/>
    <lineage>
        <taxon>Eukaryota</taxon>
        <taxon>Viridiplantae</taxon>
        <taxon>Streptophyta</taxon>
        <taxon>Embryophyta</taxon>
        <taxon>Tracheophyta</taxon>
        <taxon>Spermatophyta</taxon>
        <taxon>Magnoliopsida</taxon>
        <taxon>eudicotyledons</taxon>
        <taxon>Gunneridae</taxon>
        <taxon>Pentapetalae</taxon>
        <taxon>rosids</taxon>
        <taxon>fabids</taxon>
        <taxon>Fagales</taxon>
        <taxon>Fagaceae</taxon>
        <taxon>Castanea</taxon>
    </lineage>
</organism>
<evidence type="ECO:0000256" key="1">
    <source>
        <dbReference type="SAM" id="MobiDB-lite"/>
    </source>
</evidence>
<dbReference type="Proteomes" id="UP000737018">
    <property type="component" value="Unassembled WGS sequence"/>
</dbReference>
<accession>A0A8J4R2R4</accession>
<dbReference type="EMBL" id="JRKL02001521">
    <property type="protein sequence ID" value="KAF3963562.1"/>
    <property type="molecule type" value="Genomic_DNA"/>
</dbReference>
<evidence type="ECO:0000259" key="2">
    <source>
        <dbReference type="Pfam" id="PF01582"/>
    </source>
</evidence>
<dbReference type="InterPro" id="IPR000157">
    <property type="entry name" value="TIR_dom"/>
</dbReference>
<dbReference type="GO" id="GO:0007165">
    <property type="term" value="P:signal transduction"/>
    <property type="evidence" value="ECO:0007669"/>
    <property type="project" value="InterPro"/>
</dbReference>
<evidence type="ECO:0000313" key="3">
    <source>
        <dbReference type="EMBL" id="KAF3963562.1"/>
    </source>
</evidence>
<protein>
    <recommendedName>
        <fullName evidence="2">TIR domain-containing protein</fullName>
    </recommendedName>
</protein>
<feature type="domain" description="TIR" evidence="2">
    <location>
        <begin position="78"/>
        <end position="123"/>
    </location>
</feature>
<sequence>MIAIGSGFVSSGFRALQSLLVYCNFNFQFFPDLPVYFPREPEGGNSNSLQLSRAKEESSQGASTSSPSSSSTPRWKYKKGILTFRDDKELKRGKSISSELLKAIEESRNKWEVLDKSLMNTKNALKGT</sequence>
<dbReference type="InterPro" id="IPR035897">
    <property type="entry name" value="Toll_tir_struct_dom_sf"/>
</dbReference>
<reference evidence="3" key="1">
    <citation type="submission" date="2020-03" db="EMBL/GenBank/DDBJ databases">
        <title>Castanea mollissima Vanexum genome sequencing.</title>
        <authorList>
            <person name="Staton M."/>
        </authorList>
    </citation>
    <scope>NUCLEOTIDE SEQUENCE</scope>
    <source>
        <tissue evidence="3">Leaf</tissue>
    </source>
</reference>
<name>A0A8J4R2R4_9ROSI</name>
<dbReference type="Gene3D" id="3.40.50.10140">
    <property type="entry name" value="Toll/interleukin-1 receptor homology (TIR) domain"/>
    <property type="match status" value="1"/>
</dbReference>
<feature type="region of interest" description="Disordered" evidence="1">
    <location>
        <begin position="41"/>
        <end position="74"/>
    </location>
</feature>
<dbReference type="AlphaFoldDB" id="A0A8J4R2R4"/>
<gene>
    <name evidence="3" type="ORF">CMV_012069</name>
</gene>
<keyword evidence="4" id="KW-1185">Reference proteome</keyword>
<dbReference type="SUPFAM" id="SSF52200">
    <property type="entry name" value="Toll/Interleukin receptor TIR domain"/>
    <property type="match status" value="1"/>
</dbReference>
<comment type="caution">
    <text evidence="3">The sequence shown here is derived from an EMBL/GenBank/DDBJ whole genome shotgun (WGS) entry which is preliminary data.</text>
</comment>
<proteinExistence type="predicted"/>
<evidence type="ECO:0000313" key="4">
    <source>
        <dbReference type="Proteomes" id="UP000737018"/>
    </source>
</evidence>
<feature type="compositionally biased region" description="Low complexity" evidence="1">
    <location>
        <begin position="63"/>
        <end position="73"/>
    </location>
</feature>